<keyword evidence="1" id="KW-0808">Transferase</keyword>
<dbReference type="AlphaFoldDB" id="A0A6G1HZG9"/>
<dbReference type="Proteomes" id="UP000799640">
    <property type="component" value="Unassembled WGS sequence"/>
</dbReference>
<accession>A0A6G1HZG9</accession>
<proteinExistence type="predicted"/>
<protein>
    <recommendedName>
        <fullName evidence="5">Methyltransferase</fullName>
    </recommendedName>
</protein>
<organism evidence="3 4">
    <name type="scientific">Trichodelitschia bisporula</name>
    <dbReference type="NCBI Taxonomy" id="703511"/>
    <lineage>
        <taxon>Eukaryota</taxon>
        <taxon>Fungi</taxon>
        <taxon>Dikarya</taxon>
        <taxon>Ascomycota</taxon>
        <taxon>Pezizomycotina</taxon>
        <taxon>Dothideomycetes</taxon>
        <taxon>Dothideomycetes incertae sedis</taxon>
        <taxon>Phaeotrichales</taxon>
        <taxon>Phaeotrichaceae</taxon>
        <taxon>Trichodelitschia</taxon>
    </lineage>
</organism>
<dbReference type="GO" id="GO:0016740">
    <property type="term" value="F:transferase activity"/>
    <property type="evidence" value="ECO:0007669"/>
    <property type="project" value="UniProtKB-KW"/>
</dbReference>
<gene>
    <name evidence="3" type="ORF">EJ06DRAFT_576020</name>
</gene>
<dbReference type="OrthoDB" id="2094832at2759"/>
<keyword evidence="2" id="KW-0949">S-adenosyl-L-methionine</keyword>
<dbReference type="PANTHER" id="PTHR35897:SF1">
    <property type="entry name" value="METHYLTRANSFERASE AUSD"/>
    <property type="match status" value="1"/>
</dbReference>
<dbReference type="EMBL" id="ML996693">
    <property type="protein sequence ID" value="KAF2401227.1"/>
    <property type="molecule type" value="Genomic_DNA"/>
</dbReference>
<dbReference type="PANTHER" id="PTHR35897">
    <property type="entry name" value="METHYLTRANSFERASE AUSD"/>
    <property type="match status" value="1"/>
</dbReference>
<evidence type="ECO:0000256" key="2">
    <source>
        <dbReference type="ARBA" id="ARBA00022691"/>
    </source>
</evidence>
<sequence length="126" mass="14173">MYRFLDLTLIKFSVYPQVIERMKGGEKFLDLGCCFGQELRRLQSFIVYTGALFHLFDYEGQVAVAKPVVHLLKPEAGSLVPGRQMGNINPGYYANPAYATEKPLFRHNAESWAALWKEVGGATGTR</sequence>
<evidence type="ECO:0000313" key="4">
    <source>
        <dbReference type="Proteomes" id="UP000799640"/>
    </source>
</evidence>
<evidence type="ECO:0000313" key="3">
    <source>
        <dbReference type="EMBL" id="KAF2401227.1"/>
    </source>
</evidence>
<dbReference type="InterPro" id="IPR051654">
    <property type="entry name" value="Meroterpenoid_MTases"/>
</dbReference>
<evidence type="ECO:0008006" key="5">
    <source>
        <dbReference type="Google" id="ProtNLM"/>
    </source>
</evidence>
<evidence type="ECO:0000256" key="1">
    <source>
        <dbReference type="ARBA" id="ARBA00022679"/>
    </source>
</evidence>
<name>A0A6G1HZG9_9PEZI</name>
<keyword evidence="4" id="KW-1185">Reference proteome</keyword>
<reference evidence="3" key="1">
    <citation type="journal article" date="2020" name="Stud. Mycol.">
        <title>101 Dothideomycetes genomes: a test case for predicting lifestyles and emergence of pathogens.</title>
        <authorList>
            <person name="Haridas S."/>
            <person name="Albert R."/>
            <person name="Binder M."/>
            <person name="Bloem J."/>
            <person name="Labutti K."/>
            <person name="Salamov A."/>
            <person name="Andreopoulos B."/>
            <person name="Baker S."/>
            <person name="Barry K."/>
            <person name="Bills G."/>
            <person name="Bluhm B."/>
            <person name="Cannon C."/>
            <person name="Castanera R."/>
            <person name="Culley D."/>
            <person name="Daum C."/>
            <person name="Ezra D."/>
            <person name="Gonzalez J."/>
            <person name="Henrissat B."/>
            <person name="Kuo A."/>
            <person name="Liang C."/>
            <person name="Lipzen A."/>
            <person name="Lutzoni F."/>
            <person name="Magnuson J."/>
            <person name="Mondo S."/>
            <person name="Nolan M."/>
            <person name="Ohm R."/>
            <person name="Pangilinan J."/>
            <person name="Park H.-J."/>
            <person name="Ramirez L."/>
            <person name="Alfaro M."/>
            <person name="Sun H."/>
            <person name="Tritt A."/>
            <person name="Yoshinaga Y."/>
            <person name="Zwiers L.-H."/>
            <person name="Turgeon B."/>
            <person name="Goodwin S."/>
            <person name="Spatafora J."/>
            <person name="Crous P."/>
            <person name="Grigoriev I."/>
        </authorList>
    </citation>
    <scope>NUCLEOTIDE SEQUENCE</scope>
    <source>
        <strain evidence="3">CBS 262.69</strain>
    </source>
</reference>